<evidence type="ECO:0000256" key="2">
    <source>
        <dbReference type="SAM" id="MobiDB-lite"/>
    </source>
</evidence>
<dbReference type="NCBIfam" id="TIGR03142">
    <property type="entry name" value="cytochro_ccmI"/>
    <property type="match status" value="1"/>
</dbReference>
<dbReference type="Proteomes" id="UP000202922">
    <property type="component" value="Unassembled WGS sequence"/>
</dbReference>
<evidence type="ECO:0000313" key="3">
    <source>
        <dbReference type="EMBL" id="SMX34425.1"/>
    </source>
</evidence>
<dbReference type="Gene3D" id="1.25.40.10">
    <property type="entry name" value="Tetratricopeptide repeat domain"/>
    <property type="match status" value="1"/>
</dbReference>
<gene>
    <name evidence="3" type="ORF">COL8621_01303</name>
</gene>
<dbReference type="InterPro" id="IPR017560">
    <property type="entry name" value="Cyt_c_biogenesis_CcmI"/>
</dbReference>
<sequence>MIFWLVAFLLAVVIAVVLVITMLRGRAGDAPPAAYDLKVYQDQLKEVDKDLARGVIGPEDAERTRLEVSRRILEADRALQQDANGAKAPRAATIVGGLAGSAVLIVGALALYATIGAPGYRDLPLQARKDAAEEARKNRPRQAAAEEQAPAMPSLTTPDPRHVDMVEKLRAVVAQRDDDPQGLMLLARNEAALGNFRAGYIAQSKMIALKGDEATGEDFATLADMMVLAAGGYISPEAEAALEQALRRDERNGTARYYLGLLYTQTGRPDIAFRIWRSLLAESGADEPWVAPIRASIEELAFRAGVEYALPPLASVPALRGPSAEDVEAAADMTPEQRMDMIRGMVDGLSQRLASEGGNATEWAQLIRALGTLGETDRAADIWDEAKKVFFDRPNDLEAIRAAAQSAGVTE</sequence>
<organism evidence="3 4">
    <name type="scientific">Actibacterium lipolyticum</name>
    <dbReference type="NCBI Taxonomy" id="1524263"/>
    <lineage>
        <taxon>Bacteria</taxon>
        <taxon>Pseudomonadati</taxon>
        <taxon>Pseudomonadota</taxon>
        <taxon>Alphaproteobacteria</taxon>
        <taxon>Rhodobacterales</taxon>
        <taxon>Roseobacteraceae</taxon>
        <taxon>Actibacterium</taxon>
    </lineage>
</organism>
<feature type="region of interest" description="Disordered" evidence="2">
    <location>
        <begin position="131"/>
        <end position="160"/>
    </location>
</feature>
<feature type="compositionally biased region" description="Low complexity" evidence="2">
    <location>
        <begin position="141"/>
        <end position="151"/>
    </location>
</feature>
<evidence type="ECO:0008006" key="5">
    <source>
        <dbReference type="Google" id="ProtNLM"/>
    </source>
</evidence>
<keyword evidence="4" id="KW-1185">Reference proteome</keyword>
<evidence type="ECO:0000256" key="1">
    <source>
        <dbReference type="ARBA" id="ARBA00022748"/>
    </source>
</evidence>
<dbReference type="EMBL" id="FXYE01000001">
    <property type="protein sequence ID" value="SMX34425.1"/>
    <property type="molecule type" value="Genomic_DNA"/>
</dbReference>
<dbReference type="RefSeq" id="WP_093966437.1">
    <property type="nucleotide sequence ID" value="NZ_FXYE01000001.1"/>
</dbReference>
<protein>
    <recommendedName>
        <fullName evidence="5">C-type cytochrome biogenesis protein CcmI</fullName>
    </recommendedName>
</protein>
<accession>A0A238JV04</accession>
<dbReference type="GO" id="GO:0017004">
    <property type="term" value="P:cytochrome complex assembly"/>
    <property type="evidence" value="ECO:0007669"/>
    <property type="project" value="UniProtKB-KW"/>
</dbReference>
<dbReference type="OrthoDB" id="9815847at2"/>
<name>A0A238JV04_9RHOB</name>
<dbReference type="SUPFAM" id="SSF48452">
    <property type="entry name" value="TPR-like"/>
    <property type="match status" value="1"/>
</dbReference>
<reference evidence="4" key="1">
    <citation type="submission" date="2017-05" db="EMBL/GenBank/DDBJ databases">
        <authorList>
            <person name="Rodrigo-Torres L."/>
            <person name="Arahal R. D."/>
            <person name="Lucena T."/>
        </authorList>
    </citation>
    <scope>NUCLEOTIDE SEQUENCE [LARGE SCALE GENOMIC DNA]</scope>
    <source>
        <strain evidence="4">CECT 8621</strain>
    </source>
</reference>
<dbReference type="InterPro" id="IPR011990">
    <property type="entry name" value="TPR-like_helical_dom_sf"/>
</dbReference>
<keyword evidence="1" id="KW-0201">Cytochrome c-type biogenesis</keyword>
<proteinExistence type="predicted"/>
<dbReference type="AlphaFoldDB" id="A0A238JV04"/>
<evidence type="ECO:0000313" key="4">
    <source>
        <dbReference type="Proteomes" id="UP000202922"/>
    </source>
</evidence>